<dbReference type="InterPro" id="IPR003675">
    <property type="entry name" value="Rce1/LyrA-like_dom"/>
</dbReference>
<feature type="transmembrane region" description="Helical" evidence="1">
    <location>
        <begin position="221"/>
        <end position="240"/>
    </location>
</feature>
<feature type="domain" description="CAAX prenyl protease 2/Lysostaphin resistance protein A-like" evidence="2">
    <location>
        <begin position="128"/>
        <end position="234"/>
    </location>
</feature>
<keyword evidence="3" id="KW-0482">Metalloprotease</keyword>
<keyword evidence="1" id="KW-1133">Transmembrane helix</keyword>
<proteinExistence type="predicted"/>
<feature type="transmembrane region" description="Helical" evidence="1">
    <location>
        <begin position="81"/>
        <end position="105"/>
    </location>
</feature>
<keyword evidence="1" id="KW-0812">Transmembrane</keyword>
<dbReference type="RefSeq" id="WP_169397073.1">
    <property type="nucleotide sequence ID" value="NZ_BAAAJH010000008.1"/>
</dbReference>
<evidence type="ECO:0000256" key="1">
    <source>
        <dbReference type="SAM" id="Phobius"/>
    </source>
</evidence>
<feature type="transmembrane region" description="Helical" evidence="1">
    <location>
        <begin position="162"/>
        <end position="186"/>
    </location>
</feature>
<gene>
    <name evidence="3" type="ORF">HF577_18185</name>
</gene>
<dbReference type="GO" id="GO:0008237">
    <property type="term" value="F:metallopeptidase activity"/>
    <property type="evidence" value="ECO:0007669"/>
    <property type="project" value="UniProtKB-KW"/>
</dbReference>
<keyword evidence="3" id="KW-0378">Hydrolase</keyword>
<dbReference type="Proteomes" id="UP001296706">
    <property type="component" value="Unassembled WGS sequence"/>
</dbReference>
<feature type="transmembrane region" description="Helical" evidence="1">
    <location>
        <begin position="117"/>
        <end position="141"/>
    </location>
</feature>
<protein>
    <submittedName>
        <fullName evidence="3">CPBP family intramembrane metalloprotease</fullName>
    </submittedName>
</protein>
<dbReference type="PANTHER" id="PTHR35797:SF1">
    <property type="entry name" value="PROTEASE"/>
    <property type="match status" value="1"/>
</dbReference>
<sequence>MITRPTRRVEVSRSLVRDVAPFVALTFTISWGLWAVALVLGGNIADPAVFACYVLGALGPSLSAGILRLSGRPGGRQAQWAAAAGWLPAAVLLGAGPAVVAVTAAPLFGAAAADPGVLLVAVAGAGGLLPYLALHLVAGPLAEEFGWRGYLQPRLRSRLTPARTAAVLGTLWALWHVPLFVLVGTVQSQMGLFTPVALGFFAAMLPLSVGYWFVSERLRGGVPAAVLMHMSGNIALTLIFAAPSVAVGACYLGAVLVIAALLLRFGPAPASARRATMAG</sequence>
<accession>A0ABX1RF27</accession>
<dbReference type="Pfam" id="PF02517">
    <property type="entry name" value="Rce1-like"/>
    <property type="match status" value="1"/>
</dbReference>
<keyword evidence="1" id="KW-0472">Membrane</keyword>
<feature type="transmembrane region" description="Helical" evidence="1">
    <location>
        <begin position="48"/>
        <end position="69"/>
    </location>
</feature>
<feature type="transmembrane region" description="Helical" evidence="1">
    <location>
        <begin position="21"/>
        <end position="42"/>
    </location>
</feature>
<dbReference type="InterPro" id="IPR042150">
    <property type="entry name" value="MmRce1-like"/>
</dbReference>
<reference evidence="3 4" key="1">
    <citation type="submission" date="2020-04" db="EMBL/GenBank/DDBJ databases">
        <authorList>
            <person name="Klaysubun C."/>
            <person name="Duangmal K."/>
            <person name="Lipun K."/>
        </authorList>
    </citation>
    <scope>NUCLEOTIDE SEQUENCE [LARGE SCALE GENOMIC DNA]</scope>
    <source>
        <strain evidence="3 4">JCM 11839</strain>
    </source>
</reference>
<keyword evidence="3" id="KW-0645">Protease</keyword>
<evidence type="ECO:0000259" key="2">
    <source>
        <dbReference type="Pfam" id="PF02517"/>
    </source>
</evidence>
<feature type="transmembrane region" description="Helical" evidence="1">
    <location>
        <begin position="246"/>
        <end position="265"/>
    </location>
</feature>
<evidence type="ECO:0000313" key="3">
    <source>
        <dbReference type="EMBL" id="NMH79008.1"/>
    </source>
</evidence>
<dbReference type="PANTHER" id="PTHR35797">
    <property type="entry name" value="PROTEASE-RELATED"/>
    <property type="match status" value="1"/>
</dbReference>
<comment type="caution">
    <text evidence="3">The sequence shown here is derived from an EMBL/GenBank/DDBJ whole genome shotgun (WGS) entry which is preliminary data.</text>
</comment>
<keyword evidence="4" id="KW-1185">Reference proteome</keyword>
<organism evidence="3 4">
    <name type="scientific">Pseudonocardia xinjiangensis</name>
    <dbReference type="NCBI Taxonomy" id="75289"/>
    <lineage>
        <taxon>Bacteria</taxon>
        <taxon>Bacillati</taxon>
        <taxon>Actinomycetota</taxon>
        <taxon>Actinomycetes</taxon>
        <taxon>Pseudonocardiales</taxon>
        <taxon>Pseudonocardiaceae</taxon>
        <taxon>Pseudonocardia</taxon>
    </lineage>
</organism>
<dbReference type="EMBL" id="JAAXKY010000057">
    <property type="protein sequence ID" value="NMH79008.1"/>
    <property type="molecule type" value="Genomic_DNA"/>
</dbReference>
<feature type="transmembrane region" description="Helical" evidence="1">
    <location>
        <begin position="192"/>
        <end position="214"/>
    </location>
</feature>
<evidence type="ECO:0000313" key="4">
    <source>
        <dbReference type="Proteomes" id="UP001296706"/>
    </source>
</evidence>
<name>A0ABX1RF27_9PSEU</name>